<dbReference type="Proteomes" id="UP000694910">
    <property type="component" value="Unplaced"/>
</dbReference>
<feature type="compositionally biased region" description="Pro residues" evidence="1">
    <location>
        <begin position="280"/>
        <end position="289"/>
    </location>
</feature>
<keyword evidence="2" id="KW-1185">Reference proteome</keyword>
<organism evidence="2 3">
    <name type="scientific">Ceratotherium simum simum</name>
    <name type="common">Southern white rhinoceros</name>
    <dbReference type="NCBI Taxonomy" id="73337"/>
    <lineage>
        <taxon>Eukaryota</taxon>
        <taxon>Metazoa</taxon>
        <taxon>Chordata</taxon>
        <taxon>Craniata</taxon>
        <taxon>Vertebrata</taxon>
        <taxon>Euteleostomi</taxon>
        <taxon>Mammalia</taxon>
        <taxon>Eutheria</taxon>
        <taxon>Laurasiatheria</taxon>
        <taxon>Perissodactyla</taxon>
        <taxon>Rhinocerotidae</taxon>
        <taxon>Ceratotherium</taxon>
    </lineage>
</organism>
<evidence type="ECO:0000256" key="1">
    <source>
        <dbReference type="SAM" id="MobiDB-lite"/>
    </source>
</evidence>
<reference evidence="3" key="1">
    <citation type="submission" date="2025-08" db="UniProtKB">
        <authorList>
            <consortium name="RefSeq"/>
        </authorList>
    </citation>
    <scope>IDENTIFICATION</scope>
</reference>
<feature type="compositionally biased region" description="Basic residues" evidence="1">
    <location>
        <begin position="368"/>
        <end position="383"/>
    </location>
</feature>
<feature type="region of interest" description="Disordered" evidence="1">
    <location>
        <begin position="1"/>
        <end position="413"/>
    </location>
</feature>
<accession>A0ABM1DFK2</accession>
<feature type="compositionally biased region" description="Basic and acidic residues" evidence="1">
    <location>
        <begin position="384"/>
        <end position="402"/>
    </location>
</feature>
<name>A0ABM1DFK2_CERSS</name>
<sequence length="413" mass="43337">MVCGGEKGTEVRPPTSNISLEKSLQTPSSSRGIPRSAALKPLSFPQSLSHPEIWPQVTRFTSSQTRSTSSRGPQRHSGLQHWAPALKQQTPESGPPSPSSPRPRSPGPPAPPPSDPGVQVPSPFSLRPGSLSPQPLLPKTQESRSPAAASSLKTQESGPSDPESRPQCPPSSRPSSPGPERHPSSDVGFLNPHPLLGSRNPSAQPLSPRDPSALSPPPQAADPRGYLGAPAGSGSGETGRGHGKPRFAAEPSERARGRQRGPRPGLAHSGDSSWASVDAPPRPPAPPSRCAPKWAADTHRLPGPPGGFGLGRRRGGPARKAPPTRAQQGPIGARCGNPRPRPSGDAPANQEERLAGRANQKLPESASRGKRTAPQRRVRRRGRGRDPRPDGQRVRPMARREGLPGGGRPKGPG</sequence>
<evidence type="ECO:0000313" key="2">
    <source>
        <dbReference type="Proteomes" id="UP000694910"/>
    </source>
</evidence>
<dbReference type="GeneID" id="106803502"/>
<proteinExistence type="predicted"/>
<feature type="compositionally biased region" description="Pro residues" evidence="1">
    <location>
        <begin position="93"/>
        <end position="115"/>
    </location>
</feature>
<gene>
    <name evidence="3" type="primary">LOC106803502</name>
</gene>
<feature type="compositionally biased region" description="Low complexity" evidence="1">
    <location>
        <begin position="58"/>
        <end position="71"/>
    </location>
</feature>
<feature type="compositionally biased region" description="Polar residues" evidence="1">
    <location>
        <begin position="14"/>
        <end position="31"/>
    </location>
</feature>
<evidence type="ECO:0000313" key="3">
    <source>
        <dbReference type="RefSeq" id="XP_014650583.1"/>
    </source>
</evidence>
<dbReference type="RefSeq" id="XP_014650583.1">
    <property type="nucleotide sequence ID" value="XM_014795097.1"/>
</dbReference>
<protein>
    <submittedName>
        <fullName evidence="3">Proline-rich protein HaeIII subfamily 1-like</fullName>
    </submittedName>
</protein>
<feature type="compositionally biased region" description="Gly residues" evidence="1">
    <location>
        <begin position="403"/>
        <end position="413"/>
    </location>
</feature>